<keyword evidence="3" id="KW-1185">Reference proteome</keyword>
<dbReference type="RefSeq" id="WP_169657971.1">
    <property type="nucleotide sequence ID" value="NZ_JABANE010000046.1"/>
</dbReference>
<keyword evidence="1" id="KW-0732">Signal</keyword>
<gene>
    <name evidence="2" type="ORF">HHU12_17145</name>
</gene>
<name>A0A7X9RVX2_9BACT</name>
<reference evidence="2 3" key="1">
    <citation type="submission" date="2020-04" db="EMBL/GenBank/DDBJ databases">
        <title>Flammeovirga sp. SR4, a novel species isolated from seawater.</title>
        <authorList>
            <person name="Wang X."/>
        </authorList>
    </citation>
    <scope>NUCLEOTIDE SEQUENCE [LARGE SCALE GENOMIC DNA]</scope>
    <source>
        <strain evidence="2 3">ATCC 23126</strain>
    </source>
</reference>
<sequence>MKLLKLIYLLLAINLTANAKTFYVSDIIDQSSNKMLKEGDKSKINKWIVDELDKRRKDFSLELVYGEGRTPYVRKNNFYFTEWNVELPPETASKMGFDLIVNVIYQDENLTVEIHNIEDSYNPKVFSYTTSGKTIKDKITTAVTKMIEHFDEHENILPSDHFLDYTPVMHKKMYSLIQSDEFNINYSLDIITKIMKGIVINNYQHEKMSKNFTDKTDKLYDNPSNWLYHICYNKDTYFRRIDDEERNRRHINLYKMSIYWAYYNLYAKQYRAASSVLESALVSVSPELEKELYEDVFALSVITVELNRGKSSRDKEKALRIAKEVATPRKGIASLMGRINFYLSEIIDNSQDKDLVLNAKFARSKFKYNY</sequence>
<dbReference type="Proteomes" id="UP000576082">
    <property type="component" value="Unassembled WGS sequence"/>
</dbReference>
<evidence type="ECO:0000313" key="2">
    <source>
        <dbReference type="EMBL" id="NME69705.1"/>
    </source>
</evidence>
<evidence type="ECO:0008006" key="4">
    <source>
        <dbReference type="Google" id="ProtNLM"/>
    </source>
</evidence>
<evidence type="ECO:0000256" key="1">
    <source>
        <dbReference type="SAM" id="SignalP"/>
    </source>
</evidence>
<feature type="chain" id="PRO_5030580560" description="Tetratricopeptide repeat protein" evidence="1">
    <location>
        <begin position="20"/>
        <end position="370"/>
    </location>
</feature>
<accession>A0A7X9RVX2</accession>
<dbReference type="AlphaFoldDB" id="A0A7X9RVX2"/>
<proteinExistence type="predicted"/>
<feature type="signal peptide" evidence="1">
    <location>
        <begin position="1"/>
        <end position="19"/>
    </location>
</feature>
<protein>
    <recommendedName>
        <fullName evidence="4">Tetratricopeptide repeat protein</fullName>
    </recommendedName>
</protein>
<evidence type="ECO:0000313" key="3">
    <source>
        <dbReference type="Proteomes" id="UP000576082"/>
    </source>
</evidence>
<dbReference type="EMBL" id="JABANE010000046">
    <property type="protein sequence ID" value="NME69705.1"/>
    <property type="molecule type" value="Genomic_DNA"/>
</dbReference>
<comment type="caution">
    <text evidence="2">The sequence shown here is derived from an EMBL/GenBank/DDBJ whole genome shotgun (WGS) entry which is preliminary data.</text>
</comment>
<organism evidence="2 3">
    <name type="scientific">Flammeovirga aprica JL-4</name>
    <dbReference type="NCBI Taxonomy" id="694437"/>
    <lineage>
        <taxon>Bacteria</taxon>
        <taxon>Pseudomonadati</taxon>
        <taxon>Bacteroidota</taxon>
        <taxon>Cytophagia</taxon>
        <taxon>Cytophagales</taxon>
        <taxon>Flammeovirgaceae</taxon>
        <taxon>Flammeovirga</taxon>
    </lineage>
</organism>